<comment type="caution">
    <text evidence="3">The sequence shown here is derived from an EMBL/GenBank/DDBJ whole genome shotgun (WGS) entry which is preliminary data.</text>
</comment>
<evidence type="ECO:0000256" key="1">
    <source>
        <dbReference type="SAM" id="Coils"/>
    </source>
</evidence>
<keyword evidence="4" id="KW-1185">Reference proteome</keyword>
<dbReference type="InParanoid" id="A0A286UHC2"/>
<feature type="region of interest" description="Disordered" evidence="2">
    <location>
        <begin position="108"/>
        <end position="218"/>
    </location>
</feature>
<feature type="compositionally biased region" description="Low complexity" evidence="2">
    <location>
        <begin position="145"/>
        <end position="156"/>
    </location>
</feature>
<name>A0A286UHC2_9AGAM</name>
<evidence type="ECO:0000256" key="2">
    <source>
        <dbReference type="SAM" id="MobiDB-lite"/>
    </source>
</evidence>
<organism evidence="3 4">
    <name type="scientific">Pyrrhoderma noxium</name>
    <dbReference type="NCBI Taxonomy" id="2282107"/>
    <lineage>
        <taxon>Eukaryota</taxon>
        <taxon>Fungi</taxon>
        <taxon>Dikarya</taxon>
        <taxon>Basidiomycota</taxon>
        <taxon>Agaricomycotina</taxon>
        <taxon>Agaricomycetes</taxon>
        <taxon>Hymenochaetales</taxon>
        <taxon>Hymenochaetaceae</taxon>
        <taxon>Pyrrhoderma</taxon>
    </lineage>
</organism>
<proteinExistence type="predicted"/>
<sequence length="341" mass="38277">MNTTMNTTMNRGLTIIKLKRKRCSTIADPRYSGPGASRFTAASAAAVTTSTVATAFTSTTPTTNPTSTSVLNYQVADRARERREKVKRCLGLGIEPGRMVKRRRDIYTGTRTETGTGTILESEELGLGGSSEARSSKRLRRHSRNQSQNQSTRSIQVGVYDDIMDMKATDTSRRGDTDTLDLSATSEKTLVDVGQDESHSGETRVNSSRSNSKSGVSLSSSRLFKPSLICGCTCTTHENFDNSTSHELDIIGTLKRRLYGSCAQLVASRAREREVQKRLEVQEWKFGIMKKRYEKVRKDNELLMKKMEELKKLEGNRKRRMEEVIEEEQEKLVVEILLEVD</sequence>
<dbReference type="AlphaFoldDB" id="A0A286UHC2"/>
<evidence type="ECO:0000313" key="4">
    <source>
        <dbReference type="Proteomes" id="UP000217199"/>
    </source>
</evidence>
<protein>
    <submittedName>
        <fullName evidence="3">Uncharacterized protein</fullName>
    </submittedName>
</protein>
<dbReference type="EMBL" id="NBII01000005">
    <property type="protein sequence ID" value="PAV18938.1"/>
    <property type="molecule type" value="Genomic_DNA"/>
</dbReference>
<keyword evidence="1" id="KW-0175">Coiled coil</keyword>
<evidence type="ECO:0000313" key="3">
    <source>
        <dbReference type="EMBL" id="PAV18938.1"/>
    </source>
</evidence>
<feature type="coiled-coil region" evidence="1">
    <location>
        <begin position="293"/>
        <end position="331"/>
    </location>
</feature>
<gene>
    <name evidence="3" type="ORF">PNOK_0578100</name>
</gene>
<reference evidence="3 4" key="1">
    <citation type="journal article" date="2017" name="Mol. Ecol.">
        <title>Comparative and population genomic landscape of Phellinus noxius: A hypervariable fungus causing root rot in trees.</title>
        <authorList>
            <person name="Chung C.L."/>
            <person name="Lee T.J."/>
            <person name="Akiba M."/>
            <person name="Lee H.H."/>
            <person name="Kuo T.H."/>
            <person name="Liu D."/>
            <person name="Ke H.M."/>
            <person name="Yokoi T."/>
            <person name="Roa M.B."/>
            <person name="Lu M.J."/>
            <person name="Chang Y.Y."/>
            <person name="Ann P.J."/>
            <person name="Tsai J.N."/>
            <person name="Chen C.Y."/>
            <person name="Tzean S.S."/>
            <person name="Ota Y."/>
            <person name="Hattori T."/>
            <person name="Sahashi N."/>
            <person name="Liou R.F."/>
            <person name="Kikuchi T."/>
            <person name="Tsai I.J."/>
        </authorList>
    </citation>
    <scope>NUCLEOTIDE SEQUENCE [LARGE SCALE GENOMIC DNA]</scope>
    <source>
        <strain evidence="3 4">FFPRI411160</strain>
    </source>
</reference>
<accession>A0A286UHC2</accession>
<dbReference type="Proteomes" id="UP000217199">
    <property type="component" value="Unassembled WGS sequence"/>
</dbReference>
<feature type="compositionally biased region" description="Low complexity" evidence="2">
    <location>
        <begin position="108"/>
        <end position="120"/>
    </location>
</feature>
<feature type="compositionally biased region" description="Low complexity" evidence="2">
    <location>
        <begin position="205"/>
        <end position="218"/>
    </location>
</feature>
<feature type="compositionally biased region" description="Basic and acidic residues" evidence="2">
    <location>
        <begin position="164"/>
        <end position="177"/>
    </location>
</feature>